<dbReference type="InterPro" id="IPR012577">
    <property type="entry name" value="NIPSNAP"/>
</dbReference>
<dbReference type="InterPro" id="IPR011008">
    <property type="entry name" value="Dimeric_a/b-barrel"/>
</dbReference>
<reference evidence="3" key="1">
    <citation type="submission" date="2022-10" db="EMBL/GenBank/DDBJ databases">
        <title>Description of microaerobic benzene degrading bacteria.</title>
        <authorList>
            <person name="Bedics A."/>
            <person name="Tancsics A."/>
            <person name="Banerjee S."/>
        </authorList>
    </citation>
    <scope>NUCLEOTIDE SEQUENCE</scope>
    <source>
        <strain evidence="3">D2M1</strain>
    </source>
</reference>
<dbReference type="EMBL" id="JAPCKI010000002">
    <property type="protein sequence ID" value="MDD2176941.1"/>
    <property type="molecule type" value="Genomic_DNA"/>
</dbReference>
<comment type="similarity">
    <text evidence="1">Belongs to the NipSnap family.</text>
</comment>
<protein>
    <submittedName>
        <fullName evidence="3">NIPSNAP family protein</fullName>
    </submittedName>
</protein>
<evidence type="ECO:0000259" key="2">
    <source>
        <dbReference type="Pfam" id="PF07978"/>
    </source>
</evidence>
<evidence type="ECO:0000256" key="1">
    <source>
        <dbReference type="ARBA" id="ARBA00005291"/>
    </source>
</evidence>
<dbReference type="RefSeq" id="WP_274108008.1">
    <property type="nucleotide sequence ID" value="NZ_JAPCKI010000002.1"/>
</dbReference>
<dbReference type="SUPFAM" id="SSF54909">
    <property type="entry name" value="Dimeric alpha+beta barrel"/>
    <property type="match status" value="1"/>
</dbReference>
<proteinExistence type="inferred from homology"/>
<evidence type="ECO:0000313" key="3">
    <source>
        <dbReference type="EMBL" id="MDD2176941.1"/>
    </source>
</evidence>
<evidence type="ECO:0000313" key="4">
    <source>
        <dbReference type="Proteomes" id="UP001148932"/>
    </source>
</evidence>
<dbReference type="Pfam" id="PF07978">
    <property type="entry name" value="NIPSNAP"/>
    <property type="match status" value="1"/>
</dbReference>
<organism evidence="3 4">
    <name type="scientific">Acidovorax benzenivorans</name>
    <dbReference type="NCBI Taxonomy" id="2987520"/>
    <lineage>
        <taxon>Bacteria</taxon>
        <taxon>Pseudomonadati</taxon>
        <taxon>Pseudomonadota</taxon>
        <taxon>Betaproteobacteria</taxon>
        <taxon>Burkholderiales</taxon>
        <taxon>Comamonadaceae</taxon>
        <taxon>Acidovorax</taxon>
    </lineage>
</organism>
<dbReference type="PANTHER" id="PTHR21017:SF17">
    <property type="entry name" value="PROTEIN NIPSNAP"/>
    <property type="match status" value="1"/>
</dbReference>
<feature type="domain" description="NIPSNAP" evidence="2">
    <location>
        <begin position="13"/>
        <end position="107"/>
    </location>
</feature>
<dbReference type="PANTHER" id="PTHR21017">
    <property type="entry name" value="NIPSNAP-RELATED"/>
    <property type="match status" value="1"/>
</dbReference>
<sequence length="116" mass="13451">MPHEPLAKPLVDHRIYTIRLRKMGEFLEVFNRMAMPVLMDTLGHPVGFYVSQVGPLNQFVHLWAYEDLADYERRCQARDSHPAFPAYLAASEHLIVAQETRLVRATPMPGWRTHQP</sequence>
<keyword evidence="4" id="KW-1185">Reference proteome</keyword>
<accession>A0ABT5RTA8</accession>
<name>A0ABT5RTA8_9BURK</name>
<dbReference type="InterPro" id="IPR051557">
    <property type="entry name" value="NipSnap_domain"/>
</dbReference>
<gene>
    <name evidence="3" type="ORF">OIN59_05805</name>
</gene>
<dbReference type="Gene3D" id="3.30.70.100">
    <property type="match status" value="1"/>
</dbReference>
<comment type="caution">
    <text evidence="3">The sequence shown here is derived from an EMBL/GenBank/DDBJ whole genome shotgun (WGS) entry which is preliminary data.</text>
</comment>
<dbReference type="Proteomes" id="UP001148932">
    <property type="component" value="Unassembled WGS sequence"/>
</dbReference>